<accession>A0A397IXP5</accession>
<protein>
    <recommendedName>
        <fullName evidence="6">Lysophospholipase</fullName>
        <ecNumber evidence="6">3.1.1.5</ecNumber>
    </recommendedName>
</protein>
<dbReference type="AlphaFoldDB" id="A0A397IXP5"/>
<evidence type="ECO:0000256" key="4">
    <source>
        <dbReference type="ARBA" id="ARBA00023098"/>
    </source>
</evidence>
<comment type="caution">
    <text evidence="8">The sequence shown here is derived from an EMBL/GenBank/DDBJ whole genome shotgun (WGS) entry which is preliminary data.</text>
</comment>
<keyword evidence="3 5" id="KW-0442">Lipid degradation</keyword>
<dbReference type="PANTHER" id="PTHR10728:SF40">
    <property type="entry name" value="PATATIN FAMILY PROTEIN"/>
    <property type="match status" value="1"/>
</dbReference>
<dbReference type="SMART" id="SM00022">
    <property type="entry name" value="PLAc"/>
    <property type="match status" value="1"/>
</dbReference>
<dbReference type="EMBL" id="PQFF01000159">
    <property type="protein sequence ID" value="RHZ77874.1"/>
    <property type="molecule type" value="Genomic_DNA"/>
</dbReference>
<dbReference type="InterPro" id="IPR016035">
    <property type="entry name" value="Acyl_Trfase/lysoPLipase"/>
</dbReference>
<dbReference type="Pfam" id="PF01735">
    <property type="entry name" value="PLA2_B"/>
    <property type="match status" value="1"/>
</dbReference>
<reference evidence="8 9" key="1">
    <citation type="submission" date="2018-08" db="EMBL/GenBank/DDBJ databases">
        <title>Genome and evolution of the arbuscular mycorrhizal fungus Diversispora epigaea (formerly Glomus versiforme) and its bacterial endosymbionts.</title>
        <authorList>
            <person name="Sun X."/>
            <person name="Fei Z."/>
            <person name="Harrison M."/>
        </authorList>
    </citation>
    <scope>NUCLEOTIDE SEQUENCE [LARGE SCALE GENOMIC DNA]</scope>
    <source>
        <strain evidence="8 9">IT104</strain>
    </source>
</reference>
<dbReference type="PROSITE" id="PS51210">
    <property type="entry name" value="PLA2C"/>
    <property type="match status" value="1"/>
</dbReference>
<evidence type="ECO:0000259" key="7">
    <source>
        <dbReference type="PROSITE" id="PS51210"/>
    </source>
</evidence>
<dbReference type="EC" id="3.1.1.5" evidence="6"/>
<sequence>MSTTKITLWFAAIKDTFVNRFQEANKSAREVLEAATQDFQENIKIVEVLLAFKDLSNIVLPRLIDTTLYPELEWDASVRDSIDICEQELKFIKDRRQVIRESFAKYVGVDVSEIHEEDIPVIAFMGSGGGFRAMIGAAAYFSAVKESGLYDCGIYHAGLSGGSLFMAQLFSSRFQSAENPIQTLLEFYRTNLSTSIIDITNILQELANTSDPRIAVGLSFGSLIHKKASGVGLSIMDIFGALLAVKLMIGTDLTNQHGDFKLSEQQKYIEGGKSPMPLYVAVSHIRPWKDVLEPEEASLIPNYDQVYAAHIMKKDYYQWYEFSPYEIGSDELPAWIPSWAFGRKFKSGKTIERFPEQNFSLLMGLFGSAPAAPFIEVITEIETFLYEGKVKQYFKSAYENALKSLEDHTRKIVEGLHLIPPPHNHNFAHRVKPPPYELGHTNNKVLDLLDAGLSNDFPMYPISHPSRKIDVVIGFDCSSNAVDHKNFDISQDKFCARRGFNRIMRDETNKYCEVLDYIPNGKTDDERLTPAQKQFVLCLLQYLPNDKVDPTFEPATADFATLNKFSYSTENVDLMIKLAKQNWKDGEEKVKEIVIDTWKKKKDARLNGTVFP</sequence>
<evidence type="ECO:0000256" key="5">
    <source>
        <dbReference type="PROSITE-ProRule" id="PRU00555"/>
    </source>
</evidence>
<evidence type="ECO:0000256" key="3">
    <source>
        <dbReference type="ARBA" id="ARBA00022963"/>
    </source>
</evidence>
<evidence type="ECO:0000256" key="1">
    <source>
        <dbReference type="ARBA" id="ARBA00008780"/>
    </source>
</evidence>
<keyword evidence="2 5" id="KW-0378">Hydrolase</keyword>
<dbReference type="OrthoDB" id="6121437at2759"/>
<name>A0A397IXP5_9GLOM</name>
<dbReference type="Gene3D" id="3.40.1090.10">
    <property type="entry name" value="Cytosolic phospholipase A2 catalytic domain"/>
    <property type="match status" value="1"/>
</dbReference>
<organism evidence="8 9">
    <name type="scientific">Diversispora epigaea</name>
    <dbReference type="NCBI Taxonomy" id="1348612"/>
    <lineage>
        <taxon>Eukaryota</taxon>
        <taxon>Fungi</taxon>
        <taxon>Fungi incertae sedis</taxon>
        <taxon>Mucoromycota</taxon>
        <taxon>Glomeromycotina</taxon>
        <taxon>Glomeromycetes</taxon>
        <taxon>Diversisporales</taxon>
        <taxon>Diversisporaceae</taxon>
        <taxon>Diversispora</taxon>
    </lineage>
</organism>
<comment type="similarity">
    <text evidence="1 6">Belongs to the lysophospholipase family.</text>
</comment>
<dbReference type="GO" id="GO:0046475">
    <property type="term" value="P:glycerophospholipid catabolic process"/>
    <property type="evidence" value="ECO:0007669"/>
    <property type="project" value="TreeGrafter"/>
</dbReference>
<dbReference type="SUPFAM" id="SSF52151">
    <property type="entry name" value="FabD/lysophospholipase-like"/>
    <property type="match status" value="1"/>
</dbReference>
<gene>
    <name evidence="8" type="ORF">Glove_169g43</name>
</gene>
<dbReference type="InterPro" id="IPR002642">
    <property type="entry name" value="LysoPLipase_cat_dom"/>
</dbReference>
<evidence type="ECO:0000256" key="6">
    <source>
        <dbReference type="RuleBase" id="RU362103"/>
    </source>
</evidence>
<dbReference type="GO" id="GO:0004623">
    <property type="term" value="F:phospholipase A2 activity"/>
    <property type="evidence" value="ECO:0007669"/>
    <property type="project" value="TreeGrafter"/>
</dbReference>
<keyword evidence="4 5" id="KW-0443">Lipid metabolism</keyword>
<comment type="catalytic activity">
    <reaction evidence="6">
        <text>a 1-acyl-sn-glycero-3-phosphocholine + H2O = sn-glycerol 3-phosphocholine + a fatty acid + H(+)</text>
        <dbReference type="Rhea" id="RHEA:15177"/>
        <dbReference type="ChEBI" id="CHEBI:15377"/>
        <dbReference type="ChEBI" id="CHEBI:15378"/>
        <dbReference type="ChEBI" id="CHEBI:16870"/>
        <dbReference type="ChEBI" id="CHEBI:28868"/>
        <dbReference type="ChEBI" id="CHEBI:58168"/>
        <dbReference type="EC" id="3.1.1.5"/>
    </reaction>
</comment>
<evidence type="ECO:0000313" key="9">
    <source>
        <dbReference type="Proteomes" id="UP000266861"/>
    </source>
</evidence>
<dbReference type="STRING" id="1348612.A0A397IXP5"/>
<dbReference type="PANTHER" id="PTHR10728">
    <property type="entry name" value="CYTOSOLIC PHOSPHOLIPASE A2"/>
    <property type="match status" value="1"/>
</dbReference>
<dbReference type="Proteomes" id="UP000266861">
    <property type="component" value="Unassembled WGS sequence"/>
</dbReference>
<feature type="domain" description="PLA2c" evidence="7">
    <location>
        <begin position="70"/>
        <end position="612"/>
    </location>
</feature>
<keyword evidence="9" id="KW-1185">Reference proteome</keyword>
<evidence type="ECO:0000256" key="2">
    <source>
        <dbReference type="ARBA" id="ARBA00022801"/>
    </source>
</evidence>
<dbReference type="GO" id="GO:0005829">
    <property type="term" value="C:cytosol"/>
    <property type="evidence" value="ECO:0007669"/>
    <property type="project" value="TreeGrafter"/>
</dbReference>
<dbReference type="GO" id="GO:0004622">
    <property type="term" value="F:phosphatidylcholine lysophospholipase activity"/>
    <property type="evidence" value="ECO:0007669"/>
    <property type="project" value="UniProtKB-EC"/>
</dbReference>
<evidence type="ECO:0000313" key="8">
    <source>
        <dbReference type="EMBL" id="RHZ77874.1"/>
    </source>
</evidence>
<proteinExistence type="inferred from homology"/>